<evidence type="ECO:0000256" key="1">
    <source>
        <dbReference type="ARBA" id="ARBA00009755"/>
    </source>
</evidence>
<dbReference type="FunFam" id="1.50.10.20:FF:000002">
    <property type="entry name" value="Terpene cyclase/mutase family member"/>
    <property type="match status" value="1"/>
</dbReference>
<dbReference type="Pfam" id="PF13243">
    <property type="entry name" value="SQHop_cyclase_C"/>
    <property type="match status" value="1"/>
</dbReference>
<dbReference type="PANTHER" id="PTHR11764:SF20">
    <property type="entry name" value="LANOSTEROL SYNTHASE"/>
    <property type="match status" value="1"/>
</dbReference>
<name>A0A164P9A3_9AGAM</name>
<keyword evidence="2" id="KW-0677">Repeat</keyword>
<dbReference type="OrthoDB" id="21502at2759"/>
<dbReference type="Proteomes" id="UP000076722">
    <property type="component" value="Unassembled WGS sequence"/>
</dbReference>
<evidence type="ECO:0000256" key="3">
    <source>
        <dbReference type="ARBA" id="ARBA00023235"/>
    </source>
</evidence>
<evidence type="ECO:0000313" key="8">
    <source>
        <dbReference type="Proteomes" id="UP000076722"/>
    </source>
</evidence>
<evidence type="ECO:0000259" key="6">
    <source>
        <dbReference type="Pfam" id="PF13249"/>
    </source>
</evidence>
<dbReference type="InterPro" id="IPR032696">
    <property type="entry name" value="SQ_cyclase_C"/>
</dbReference>
<dbReference type="GO" id="GO:0005811">
    <property type="term" value="C:lipid droplet"/>
    <property type="evidence" value="ECO:0007669"/>
    <property type="project" value="InterPro"/>
</dbReference>
<evidence type="ECO:0000313" key="7">
    <source>
        <dbReference type="EMBL" id="KZS88495.1"/>
    </source>
</evidence>
<dbReference type="Pfam" id="PF13249">
    <property type="entry name" value="SQHop_cyclase_N"/>
    <property type="match status" value="1"/>
</dbReference>
<dbReference type="SFLD" id="SFLDG01016">
    <property type="entry name" value="Prenyltransferase_Like_2"/>
    <property type="match status" value="1"/>
</dbReference>
<dbReference type="SUPFAM" id="SSF48239">
    <property type="entry name" value="Terpenoid cyclases/Protein prenyltransferases"/>
    <property type="match status" value="2"/>
</dbReference>
<evidence type="ECO:0000256" key="4">
    <source>
        <dbReference type="RuleBase" id="RU362003"/>
    </source>
</evidence>
<protein>
    <recommendedName>
        <fullName evidence="4">Terpene cyclase/mutase family member</fullName>
        <ecNumber evidence="4">5.4.99.-</ecNumber>
    </recommendedName>
</protein>
<dbReference type="GO" id="GO:0000250">
    <property type="term" value="F:lanosterol synthase activity"/>
    <property type="evidence" value="ECO:0007669"/>
    <property type="project" value="TreeGrafter"/>
</dbReference>
<proteinExistence type="inferred from homology"/>
<organism evidence="7 8">
    <name type="scientific">Sistotremastrum niveocremeum HHB9708</name>
    <dbReference type="NCBI Taxonomy" id="1314777"/>
    <lineage>
        <taxon>Eukaryota</taxon>
        <taxon>Fungi</taxon>
        <taxon>Dikarya</taxon>
        <taxon>Basidiomycota</taxon>
        <taxon>Agaricomycotina</taxon>
        <taxon>Agaricomycetes</taxon>
        <taxon>Sistotremastrales</taxon>
        <taxon>Sistotremastraceae</taxon>
        <taxon>Sertulicium</taxon>
        <taxon>Sertulicium niveocremeum</taxon>
    </lineage>
</organism>
<dbReference type="InterPro" id="IPR008930">
    <property type="entry name" value="Terpenoid_cyclase/PrenylTrfase"/>
</dbReference>
<dbReference type="PANTHER" id="PTHR11764">
    <property type="entry name" value="TERPENE CYCLASE/MUTASE FAMILY MEMBER"/>
    <property type="match status" value="1"/>
</dbReference>
<accession>A0A164P9A3</accession>
<sequence>MSVLPNTGDEPFTDYSRWRLVVDDVGNHTWDYVSEDRGSLAPQSEIEKYWLGLALNTPSLENATTPLQTAQNGFSFFKRLQHAGGHWPGEYGGPMFMLPFLVIGSFIVGAEIKREEKLEMIRYLFNRANEEDGGWGLHIEGPSTVLGTVLNYVALRLLGVEKDHPITAKARQKLHDLGGACKSPSWGKFWLALLNVYPYSGLNPIPPELWIFPQSLPIHPSKWWIHCRMVYLPMSYLYGVRYAIDENPLIISLRSELYTESYSSIDFSSKANDIALVDLYSPHTILYDTLTLFGNMYESVAPSFTTLSGLRSKALDKILSLIKAEDVNTSYQDIAPVSKMLNLISRYHAEGANFEDWIQSETYEKHSRTMRDFMWLGPDGMRVCGTNGSQCWDLAFLIQAILSTPLAADPSNRDTLERALGWLDRNQTRESVRGKEGVGNEWREETKGAWGFSTITQGYTLSDCTGEALKVVVRLQREFGFKEVVEEARLRDAVDVLLGMQNTDGGLGSYEKIRGPSFLEWINPAEVFGNNMAERSFVECTTSAITGLLEFNKHFTYRSEDIISAAKRATKYILSQQLPNGAWYGSWGICYTYGTLFALHFLSSIGLTYETSEAVRNGCEFLCSVQNDDGGWGESWTSCSTETYVPIRSQVVHTSWAVLALIYAEYPNPLPLKRGVRLVMSRQQPNGSWEQEDIEGIFNKTCAISYPN</sequence>
<dbReference type="GO" id="GO:0006696">
    <property type="term" value="P:ergosterol biosynthetic process"/>
    <property type="evidence" value="ECO:0007669"/>
    <property type="project" value="TreeGrafter"/>
</dbReference>
<keyword evidence="3 4" id="KW-0413">Isomerase</keyword>
<comment type="similarity">
    <text evidence="1 4">Belongs to the terpene cyclase/mutase family.</text>
</comment>
<feature type="domain" description="Squalene cyclase C-terminal" evidence="5">
    <location>
        <begin position="389"/>
        <end position="705"/>
    </location>
</feature>
<dbReference type="EMBL" id="KV419436">
    <property type="protein sequence ID" value="KZS88495.1"/>
    <property type="molecule type" value="Genomic_DNA"/>
</dbReference>
<dbReference type="NCBIfam" id="TIGR01787">
    <property type="entry name" value="squalene_cyclas"/>
    <property type="match status" value="1"/>
</dbReference>
<dbReference type="CDD" id="cd02892">
    <property type="entry name" value="SQCY_1"/>
    <property type="match status" value="1"/>
</dbReference>
<gene>
    <name evidence="7" type="ORF">SISNIDRAFT_552561</name>
</gene>
<feature type="domain" description="Squalene cyclase N-terminal" evidence="6">
    <location>
        <begin position="77"/>
        <end position="356"/>
    </location>
</feature>
<keyword evidence="8" id="KW-1185">Reference proteome</keyword>
<dbReference type="InterPro" id="IPR032697">
    <property type="entry name" value="SQ_cyclase_N"/>
</dbReference>
<dbReference type="Gene3D" id="1.50.10.20">
    <property type="match status" value="2"/>
</dbReference>
<dbReference type="GO" id="GO:0016104">
    <property type="term" value="P:triterpenoid biosynthetic process"/>
    <property type="evidence" value="ECO:0007669"/>
    <property type="project" value="InterPro"/>
</dbReference>
<evidence type="ECO:0000256" key="2">
    <source>
        <dbReference type="ARBA" id="ARBA00022737"/>
    </source>
</evidence>
<dbReference type="STRING" id="1314777.A0A164P9A3"/>
<dbReference type="Gene3D" id="6.20.120.20">
    <property type="match status" value="1"/>
</dbReference>
<evidence type="ECO:0000259" key="5">
    <source>
        <dbReference type="Pfam" id="PF13243"/>
    </source>
</evidence>
<dbReference type="InterPro" id="IPR018333">
    <property type="entry name" value="Squalene_cyclase"/>
</dbReference>
<dbReference type="AlphaFoldDB" id="A0A164P9A3"/>
<dbReference type="EC" id="5.4.99.-" evidence="4"/>
<reference evidence="7 8" key="1">
    <citation type="journal article" date="2016" name="Mol. Biol. Evol.">
        <title>Comparative Genomics of Early-Diverging Mushroom-Forming Fungi Provides Insights into the Origins of Lignocellulose Decay Capabilities.</title>
        <authorList>
            <person name="Nagy L.G."/>
            <person name="Riley R."/>
            <person name="Tritt A."/>
            <person name="Adam C."/>
            <person name="Daum C."/>
            <person name="Floudas D."/>
            <person name="Sun H."/>
            <person name="Yadav J.S."/>
            <person name="Pangilinan J."/>
            <person name="Larsson K.H."/>
            <person name="Matsuura K."/>
            <person name="Barry K."/>
            <person name="Labutti K."/>
            <person name="Kuo R."/>
            <person name="Ohm R.A."/>
            <person name="Bhattacharya S.S."/>
            <person name="Shirouzu T."/>
            <person name="Yoshinaga Y."/>
            <person name="Martin F.M."/>
            <person name="Grigoriev I.V."/>
            <person name="Hibbett D.S."/>
        </authorList>
    </citation>
    <scope>NUCLEOTIDE SEQUENCE [LARGE SCALE GENOMIC DNA]</scope>
    <source>
        <strain evidence="7 8">HHB9708</strain>
    </source>
</reference>